<dbReference type="SUPFAM" id="SSF88946">
    <property type="entry name" value="Sigma2 domain of RNA polymerase sigma factors"/>
    <property type="match status" value="1"/>
</dbReference>
<evidence type="ECO:0000256" key="1">
    <source>
        <dbReference type="ARBA" id="ARBA00010641"/>
    </source>
</evidence>
<dbReference type="InterPro" id="IPR014284">
    <property type="entry name" value="RNA_pol_sigma-70_dom"/>
</dbReference>
<comment type="similarity">
    <text evidence="1">Belongs to the sigma-70 factor family. ECF subfamily.</text>
</comment>
<name>A0A4R0NP40_9SPHI</name>
<keyword evidence="4" id="KW-0804">Transcription</keyword>
<dbReference type="Pfam" id="PF08281">
    <property type="entry name" value="Sigma70_r4_2"/>
    <property type="match status" value="1"/>
</dbReference>
<evidence type="ECO:0000313" key="8">
    <source>
        <dbReference type="Proteomes" id="UP000293347"/>
    </source>
</evidence>
<dbReference type="GO" id="GO:0006352">
    <property type="term" value="P:DNA-templated transcription initiation"/>
    <property type="evidence" value="ECO:0007669"/>
    <property type="project" value="InterPro"/>
</dbReference>
<dbReference type="InterPro" id="IPR013325">
    <property type="entry name" value="RNA_pol_sigma_r2"/>
</dbReference>
<evidence type="ECO:0000256" key="3">
    <source>
        <dbReference type="ARBA" id="ARBA00023082"/>
    </source>
</evidence>
<evidence type="ECO:0000256" key="2">
    <source>
        <dbReference type="ARBA" id="ARBA00023015"/>
    </source>
</evidence>
<dbReference type="OrthoDB" id="659569at2"/>
<sequence length="190" mass="22552">MPDYKTYSDSQLTDLLKTADHAAYTEIYNRYYHLMFVFAYKKLRDEDQAKDFVQELFTNLWVKREQLQETTNLTAFLYTALRNKVLNYIARQKVESKYIQSLKDYTNTGSIAHTDHLVREKQFQDHIDKEIQALPKKMRKAFELSRIEHLANRDIADKLNVTENNVSQHINNAIRILRTKLSAIFVLLLF</sequence>
<dbReference type="RefSeq" id="WP_131592626.1">
    <property type="nucleotide sequence ID" value="NZ_SJSL01000001.1"/>
</dbReference>
<feature type="domain" description="RNA polymerase sigma-70 region 2" evidence="5">
    <location>
        <begin position="27"/>
        <end position="93"/>
    </location>
</feature>
<dbReference type="Proteomes" id="UP000293347">
    <property type="component" value="Unassembled WGS sequence"/>
</dbReference>
<evidence type="ECO:0000256" key="4">
    <source>
        <dbReference type="ARBA" id="ARBA00023163"/>
    </source>
</evidence>
<dbReference type="SUPFAM" id="SSF88659">
    <property type="entry name" value="Sigma3 and sigma4 domains of RNA polymerase sigma factors"/>
    <property type="match status" value="1"/>
</dbReference>
<protein>
    <submittedName>
        <fullName evidence="7">RNA polymerase sigma-70 factor</fullName>
    </submittedName>
</protein>
<keyword evidence="8" id="KW-1185">Reference proteome</keyword>
<dbReference type="Gene3D" id="1.10.10.10">
    <property type="entry name" value="Winged helix-like DNA-binding domain superfamily/Winged helix DNA-binding domain"/>
    <property type="match status" value="1"/>
</dbReference>
<gene>
    <name evidence="7" type="ORF">EZ437_01715</name>
</gene>
<dbReference type="NCBIfam" id="TIGR02985">
    <property type="entry name" value="Sig70_bacteroi1"/>
    <property type="match status" value="1"/>
</dbReference>
<dbReference type="PANTHER" id="PTHR43133:SF46">
    <property type="entry name" value="RNA POLYMERASE SIGMA-70 FACTOR ECF SUBFAMILY"/>
    <property type="match status" value="1"/>
</dbReference>
<dbReference type="Gene3D" id="1.10.1740.10">
    <property type="match status" value="1"/>
</dbReference>
<dbReference type="Pfam" id="PF04542">
    <property type="entry name" value="Sigma70_r2"/>
    <property type="match status" value="1"/>
</dbReference>
<dbReference type="InterPro" id="IPR013249">
    <property type="entry name" value="RNA_pol_sigma70_r4_t2"/>
</dbReference>
<accession>A0A4R0NP40</accession>
<dbReference type="AlphaFoldDB" id="A0A4R0NP40"/>
<evidence type="ECO:0000259" key="5">
    <source>
        <dbReference type="Pfam" id="PF04542"/>
    </source>
</evidence>
<dbReference type="InterPro" id="IPR013324">
    <property type="entry name" value="RNA_pol_sigma_r3/r4-like"/>
</dbReference>
<dbReference type="InterPro" id="IPR014327">
    <property type="entry name" value="RNA_pol_sigma70_bacteroid"/>
</dbReference>
<proteinExistence type="inferred from homology"/>
<reference evidence="7 8" key="1">
    <citation type="submission" date="2019-02" db="EMBL/GenBank/DDBJ databases">
        <title>Pedobacter sp. RP-1-14 sp. nov., isolated from Arctic soil.</title>
        <authorList>
            <person name="Dahal R.H."/>
        </authorList>
    </citation>
    <scope>NUCLEOTIDE SEQUENCE [LARGE SCALE GENOMIC DNA]</scope>
    <source>
        <strain evidence="7 8">RP-1-14</strain>
    </source>
</reference>
<dbReference type="InterPro" id="IPR007627">
    <property type="entry name" value="RNA_pol_sigma70_r2"/>
</dbReference>
<comment type="caution">
    <text evidence="7">The sequence shown here is derived from an EMBL/GenBank/DDBJ whole genome shotgun (WGS) entry which is preliminary data.</text>
</comment>
<dbReference type="InterPro" id="IPR036388">
    <property type="entry name" value="WH-like_DNA-bd_sf"/>
</dbReference>
<feature type="domain" description="RNA polymerase sigma factor 70 region 4 type 2" evidence="6">
    <location>
        <begin position="127"/>
        <end position="175"/>
    </location>
</feature>
<dbReference type="NCBIfam" id="TIGR02937">
    <property type="entry name" value="sigma70-ECF"/>
    <property type="match status" value="1"/>
</dbReference>
<evidence type="ECO:0000259" key="6">
    <source>
        <dbReference type="Pfam" id="PF08281"/>
    </source>
</evidence>
<evidence type="ECO:0000313" key="7">
    <source>
        <dbReference type="EMBL" id="TCD02732.1"/>
    </source>
</evidence>
<dbReference type="InterPro" id="IPR039425">
    <property type="entry name" value="RNA_pol_sigma-70-like"/>
</dbReference>
<organism evidence="7 8">
    <name type="scientific">Pedobacter psychroterrae</name>
    <dbReference type="NCBI Taxonomy" id="2530453"/>
    <lineage>
        <taxon>Bacteria</taxon>
        <taxon>Pseudomonadati</taxon>
        <taxon>Bacteroidota</taxon>
        <taxon>Sphingobacteriia</taxon>
        <taxon>Sphingobacteriales</taxon>
        <taxon>Sphingobacteriaceae</taxon>
        <taxon>Pedobacter</taxon>
    </lineage>
</organism>
<dbReference type="EMBL" id="SJSL01000001">
    <property type="protein sequence ID" value="TCD02732.1"/>
    <property type="molecule type" value="Genomic_DNA"/>
</dbReference>
<keyword evidence="3" id="KW-0731">Sigma factor</keyword>
<dbReference type="GO" id="GO:0016987">
    <property type="term" value="F:sigma factor activity"/>
    <property type="evidence" value="ECO:0007669"/>
    <property type="project" value="UniProtKB-KW"/>
</dbReference>
<dbReference type="PANTHER" id="PTHR43133">
    <property type="entry name" value="RNA POLYMERASE ECF-TYPE SIGMA FACTO"/>
    <property type="match status" value="1"/>
</dbReference>
<dbReference type="GO" id="GO:0003677">
    <property type="term" value="F:DNA binding"/>
    <property type="evidence" value="ECO:0007669"/>
    <property type="project" value="InterPro"/>
</dbReference>
<keyword evidence="2" id="KW-0805">Transcription regulation</keyword>